<feature type="region of interest" description="Disordered" evidence="3">
    <location>
        <begin position="150"/>
        <end position="211"/>
    </location>
</feature>
<accession>A0AAV7YXS4</accession>
<dbReference type="PANTHER" id="PTHR23113:SF366">
    <property type="entry name" value="RAS GUANINE NUCLEOTIDE EXCHANGE FACTOR R"/>
    <property type="match status" value="1"/>
</dbReference>
<dbReference type="Proteomes" id="UP001146793">
    <property type="component" value="Unassembled WGS sequence"/>
</dbReference>
<dbReference type="Pfam" id="PF00617">
    <property type="entry name" value="RasGEF"/>
    <property type="match status" value="1"/>
</dbReference>
<dbReference type="PANTHER" id="PTHR23113">
    <property type="entry name" value="GUANINE NUCLEOTIDE EXCHANGE FACTOR"/>
    <property type="match status" value="1"/>
</dbReference>
<evidence type="ECO:0000313" key="7">
    <source>
        <dbReference type="Proteomes" id="UP001146793"/>
    </source>
</evidence>
<dbReference type="CDD" id="cd00155">
    <property type="entry name" value="RasGEF"/>
    <property type="match status" value="1"/>
</dbReference>
<evidence type="ECO:0000313" key="6">
    <source>
        <dbReference type="EMBL" id="KAJ3434618.1"/>
    </source>
</evidence>
<feature type="compositionally biased region" description="Polar residues" evidence="3">
    <location>
        <begin position="164"/>
        <end position="173"/>
    </location>
</feature>
<dbReference type="InterPro" id="IPR006594">
    <property type="entry name" value="LisH"/>
</dbReference>
<dbReference type="SMART" id="SM00147">
    <property type="entry name" value="RasGEF"/>
    <property type="match status" value="1"/>
</dbReference>
<feature type="region of interest" description="Disordered" evidence="3">
    <location>
        <begin position="63"/>
        <end position="93"/>
    </location>
</feature>
<dbReference type="GO" id="GO:0007265">
    <property type="term" value="P:Ras protein signal transduction"/>
    <property type="evidence" value="ECO:0007669"/>
    <property type="project" value="TreeGrafter"/>
</dbReference>
<gene>
    <name evidence="6" type="ORF">M0812_01736</name>
</gene>
<evidence type="ECO:0000256" key="1">
    <source>
        <dbReference type="ARBA" id="ARBA00022658"/>
    </source>
</evidence>
<proteinExistence type="predicted"/>
<dbReference type="SMART" id="SM00229">
    <property type="entry name" value="RasGEFN"/>
    <property type="match status" value="1"/>
</dbReference>
<dbReference type="Gene3D" id="1.20.870.10">
    <property type="entry name" value="Son of sevenless (SoS) protein Chain: S domain 1"/>
    <property type="match status" value="1"/>
</dbReference>
<dbReference type="SUPFAM" id="SSF48366">
    <property type="entry name" value="Ras GEF"/>
    <property type="match status" value="1"/>
</dbReference>
<evidence type="ECO:0000259" key="4">
    <source>
        <dbReference type="PROSITE" id="PS50009"/>
    </source>
</evidence>
<dbReference type="Gene3D" id="1.10.840.10">
    <property type="entry name" value="Ras guanine-nucleotide exchange factors catalytic domain"/>
    <property type="match status" value="1"/>
</dbReference>
<dbReference type="PROSITE" id="PS50896">
    <property type="entry name" value="LISH"/>
    <property type="match status" value="1"/>
</dbReference>
<evidence type="ECO:0000256" key="2">
    <source>
        <dbReference type="PROSITE-ProRule" id="PRU00168"/>
    </source>
</evidence>
<evidence type="ECO:0000259" key="5">
    <source>
        <dbReference type="PROSITE" id="PS50212"/>
    </source>
</evidence>
<protein>
    <submittedName>
        <fullName evidence="6">Ras guanine nucleotide exchange factor i-related</fullName>
    </submittedName>
</protein>
<keyword evidence="1 2" id="KW-0344">Guanine-nucleotide releasing factor</keyword>
<feature type="domain" description="N-terminal Ras-GEF" evidence="5">
    <location>
        <begin position="376"/>
        <end position="515"/>
    </location>
</feature>
<dbReference type="CDD" id="cd06224">
    <property type="entry name" value="REM"/>
    <property type="match status" value="1"/>
</dbReference>
<dbReference type="InterPro" id="IPR008937">
    <property type="entry name" value="Ras-like_GEF"/>
</dbReference>
<feature type="domain" description="Ras-GEF" evidence="4">
    <location>
        <begin position="544"/>
        <end position="774"/>
    </location>
</feature>
<feature type="compositionally biased region" description="Basic residues" evidence="3">
    <location>
        <begin position="74"/>
        <end position="89"/>
    </location>
</feature>
<organism evidence="6 7">
    <name type="scientific">Anaeramoeba flamelloides</name>
    <dbReference type="NCBI Taxonomy" id="1746091"/>
    <lineage>
        <taxon>Eukaryota</taxon>
        <taxon>Metamonada</taxon>
        <taxon>Anaeramoebidae</taxon>
        <taxon>Anaeramoeba</taxon>
    </lineage>
</organism>
<feature type="compositionally biased region" description="Basic and acidic residues" evidence="3">
    <location>
        <begin position="191"/>
        <end position="204"/>
    </location>
</feature>
<dbReference type="InterPro" id="IPR036964">
    <property type="entry name" value="RASGEF_cat_dom_sf"/>
</dbReference>
<sequence>MTNENYSITNKLINSQEKQLQEMSKRGTHPKFLANNTLKNVKRSENNKVQNLNSLKKIPRPLPRLQKCNSAPQKKYRSKRPLPKPKPLPKRINSTNKIIQISHHKQTLTNFNRSKIKEEEKNKIDHRFINLNKYSALIKKQSLVKNIESGSENENQEILDETNKINQNNVTNETQKRNEHNNKNKSNKTKKTNETNETKEQKENKKTKKIPPTLWLAKLMKEHPEILQTRERIIPLTNQSSFGKLFRKEKTENIERIGGKEIFHIIYQFLLKEGLTKSSKLLQKESKIQLNRHYSKNDALTTLLFLSVSDVDNIWSLNYQKLWEHLGEIEKSEVLTSVRKAPLLAEEEDGTEDINIWDEPEENNNNILYLDSEDKKTKILHAANLNQIILKITNPKINDPRIMDIFLMTYQSFTSPGKLLLKLFQRFRIPNHLVDTAEQVKDEDKKRELEKELRTINLRTFHVLKRWIENHFADFNEGLLEEVNKFIESQIKNPINRNLMEILKKSIKNQLKGNNKEKLNHQTPPEPKVPKNIFSKSLTLFDIDEEEIARQISIIDFGIFSKIRPAELLNCAWSKDKLKHRAKNVLKMTERFNAMSEWVATLIIQPERVRQRAKVLKTFINIAQHLYQLKNFNSLISILSGINSSAVHRLSYSFAELAPKTTEIVDNLKTLMSGKDNYKKYRELLKNAQLPCIPFLGFYQTDLTFIEDGNADYIDGLINFSKRSLVYDVIYDIEKYQVKHYNLHPVYQIAVFLNKFPRMDKKILYKMSLEREPRKATRDKILF</sequence>
<reference evidence="6" key="1">
    <citation type="submission" date="2022-08" db="EMBL/GenBank/DDBJ databases">
        <title>Novel sulphate-reducing endosymbionts in the free-living metamonad Anaeramoeba.</title>
        <authorList>
            <person name="Jerlstrom-Hultqvist J."/>
            <person name="Cepicka I."/>
            <person name="Gallot-Lavallee L."/>
            <person name="Salas-Leiva D."/>
            <person name="Curtis B.A."/>
            <person name="Zahonova K."/>
            <person name="Pipaliya S."/>
            <person name="Dacks J."/>
            <person name="Roger A.J."/>
        </authorList>
    </citation>
    <scope>NUCLEOTIDE SEQUENCE</scope>
    <source>
        <strain evidence="6">Busselton2</strain>
    </source>
</reference>
<comment type="caution">
    <text evidence="6">The sequence shown here is derived from an EMBL/GenBank/DDBJ whole genome shotgun (WGS) entry which is preliminary data.</text>
</comment>
<dbReference type="PROSITE" id="PS50009">
    <property type="entry name" value="RASGEF_CAT"/>
    <property type="match status" value="1"/>
</dbReference>
<dbReference type="InterPro" id="IPR000651">
    <property type="entry name" value="Ras-like_Gua-exchang_fac_N"/>
</dbReference>
<evidence type="ECO:0000256" key="3">
    <source>
        <dbReference type="SAM" id="MobiDB-lite"/>
    </source>
</evidence>
<dbReference type="Pfam" id="PF00618">
    <property type="entry name" value="RasGEF_N"/>
    <property type="match status" value="1"/>
</dbReference>
<dbReference type="GO" id="GO:0005085">
    <property type="term" value="F:guanyl-nucleotide exchange factor activity"/>
    <property type="evidence" value="ECO:0007669"/>
    <property type="project" value="UniProtKB-KW"/>
</dbReference>
<dbReference type="PROSITE" id="PS50212">
    <property type="entry name" value="RASGEF_NTER"/>
    <property type="match status" value="1"/>
</dbReference>
<name>A0AAV7YXS4_9EUKA</name>
<dbReference type="GO" id="GO:0005886">
    <property type="term" value="C:plasma membrane"/>
    <property type="evidence" value="ECO:0007669"/>
    <property type="project" value="TreeGrafter"/>
</dbReference>
<dbReference type="InterPro" id="IPR001895">
    <property type="entry name" value="RASGEF_cat_dom"/>
</dbReference>
<dbReference type="EMBL" id="JANTQA010000042">
    <property type="protein sequence ID" value="KAJ3434618.1"/>
    <property type="molecule type" value="Genomic_DNA"/>
</dbReference>
<dbReference type="AlphaFoldDB" id="A0AAV7YXS4"/>
<dbReference type="SMART" id="SM00667">
    <property type="entry name" value="LisH"/>
    <property type="match status" value="1"/>
</dbReference>
<dbReference type="InterPro" id="IPR023578">
    <property type="entry name" value="Ras_GEF_dom_sf"/>
</dbReference>